<keyword evidence="6" id="KW-0325">Glycoprotein</keyword>
<dbReference type="InterPro" id="IPR008979">
    <property type="entry name" value="Galactose-bd-like_sf"/>
</dbReference>
<dbReference type="Proteomes" id="UP001206595">
    <property type="component" value="Unassembled WGS sequence"/>
</dbReference>
<keyword evidence="4 10" id="KW-0732">Signal</keyword>
<evidence type="ECO:0000256" key="7">
    <source>
        <dbReference type="ARBA" id="ARBA00023295"/>
    </source>
</evidence>
<evidence type="ECO:0000313" key="12">
    <source>
        <dbReference type="EMBL" id="KAI8578860.1"/>
    </source>
</evidence>
<name>A0AAD5EAW4_UMBRA</name>
<dbReference type="GO" id="GO:0004565">
    <property type="term" value="F:beta-galactosidase activity"/>
    <property type="evidence" value="ECO:0007669"/>
    <property type="project" value="UniProtKB-EC"/>
</dbReference>
<sequence length="963" mass="106079">MVAKKLVASISLALSLVGVVSGSTVDSSKIVTWDKYSLKINGERLFTFSGEFHYYRLPSPDLWADIFEKFKALNFNTASIYFYWGYHSPKQGVYDFEGVRDISKFLETAKKYGINIISRAGPYINAEVSEGGFPGWLTTINGTARTSNPSYDEAWKEWLTAVDKHLVPNQIGNGGPIILNQLENEYAVGLDPSYMVALADKYKKDGMDVPTTFNDPWTGGHWATGEGAVDIYGWDSYPVLFDCSHPDVWPSNVSTYFRDFRDSTNPTEPMALYEFQGGAIDGWGGAGFEKCRELTNERFAKIFYKNNYAQGATIQSLYMGYGGTSWGEIPTTAVYTSYDYGSPITEAGLMTPKAYEIKLQGAFLRDVKPFVSTTNTTAEVDNDAIRVDGIKDISSDTTFYIVQHAFSNTTNVDKFHVTVDTNDGKFAVPRKSGTAITLNGRDAKIITASYDFGSQHLLYATSDIFTHTQQDARDVLLVYAYEGEDGEVAITSSANKVQAYGTSAGVSSTLNKNVLQINYKYPHGSAFISATGKNGKELLLIVSGYDTAVKWWAPQTSKGETVLISGPYLVRSAEINGKRLALTGDTDATTNLEIVVSSAVKQVTWNGVNVSVKSTKYGTLTGKVSGPNKNIKLPDLTKSTWKYSPASPETTNDFDDSKWVAADHKTTTNPFPPTSLPVLYSDDYGYHTGSLWFRGKFKSSSDISGIKVNATMGYGSAWVAWLNGKYLGGETDIVKDFSIKQSDLEKSGDNVLSLLMWTTGHEEDWNVNDQYKTPRGFTEVSLTGSKKTPISWKVQGNLGGENIVDTVRGALNEGGLYGERMGWHLPGYPDQNWKKVSLPDTKRSGVSWYRTTFDLNIPKNHDVPLGIRFKESSSTERLRALLFINGWQFGKFANDLGPQTLFYVPEGILNHHGENTIAIGVVAVDEEVTLGEVTIEPYAKLLSGKPTVGVVNSPTYASRKSSH</sequence>
<evidence type="ECO:0000256" key="10">
    <source>
        <dbReference type="SAM" id="SignalP"/>
    </source>
</evidence>
<dbReference type="Gene3D" id="2.60.120.260">
    <property type="entry name" value="Galactose-binding domain-like"/>
    <property type="match status" value="2"/>
</dbReference>
<dbReference type="InterPro" id="IPR025300">
    <property type="entry name" value="BetaGal_jelly_roll_dom"/>
</dbReference>
<keyword evidence="13" id="KW-1185">Reference proteome</keyword>
<dbReference type="Gene3D" id="2.60.390.10">
    <property type="entry name" value="Beta-galactosidase, domain 3"/>
    <property type="match status" value="1"/>
</dbReference>
<dbReference type="Gene3D" id="2.102.20.10">
    <property type="entry name" value="Beta-galactosidase, domain 2"/>
    <property type="match status" value="1"/>
</dbReference>
<comment type="caution">
    <text evidence="12">The sequence shown here is derived from an EMBL/GenBank/DDBJ whole genome shotgun (WGS) entry which is preliminary data.</text>
</comment>
<comment type="similarity">
    <text evidence="2 9">Belongs to the glycosyl hydrolase 35 family.</text>
</comment>
<feature type="domain" description="Beta-galactosidase" evidence="11">
    <location>
        <begin position="366"/>
        <end position="551"/>
    </location>
</feature>
<evidence type="ECO:0000313" key="13">
    <source>
        <dbReference type="Proteomes" id="UP001206595"/>
    </source>
</evidence>
<dbReference type="PRINTS" id="PR00742">
    <property type="entry name" value="GLHYDRLASE35"/>
</dbReference>
<evidence type="ECO:0000256" key="5">
    <source>
        <dbReference type="ARBA" id="ARBA00022801"/>
    </source>
</evidence>
<dbReference type="PROSITE" id="PS01182">
    <property type="entry name" value="GLYCOSYL_HYDROL_F35"/>
    <property type="match status" value="1"/>
</dbReference>
<evidence type="ECO:0000256" key="6">
    <source>
        <dbReference type="ARBA" id="ARBA00023180"/>
    </source>
</evidence>
<dbReference type="InterPro" id="IPR031330">
    <property type="entry name" value="Gly_Hdrlase_35_cat"/>
</dbReference>
<dbReference type="GeneID" id="75919072"/>
<dbReference type="RefSeq" id="XP_051443864.1">
    <property type="nucleotide sequence ID" value="XM_051593730.1"/>
</dbReference>
<feature type="signal peptide" evidence="10">
    <location>
        <begin position="1"/>
        <end position="22"/>
    </location>
</feature>
<dbReference type="Pfam" id="PF13363">
    <property type="entry name" value="BetaGal_dom3"/>
    <property type="match status" value="1"/>
</dbReference>
<keyword evidence="5 8" id="KW-0378">Hydrolase</keyword>
<dbReference type="PANTHER" id="PTHR23421">
    <property type="entry name" value="BETA-GALACTOSIDASE RELATED"/>
    <property type="match status" value="1"/>
</dbReference>
<dbReference type="SUPFAM" id="SSF49785">
    <property type="entry name" value="Galactose-binding domain-like"/>
    <property type="match status" value="2"/>
</dbReference>
<gene>
    <name evidence="12" type="ORF">K450DRAFT_300778</name>
</gene>
<dbReference type="Gene3D" id="3.20.20.80">
    <property type="entry name" value="Glycosidases"/>
    <property type="match status" value="1"/>
</dbReference>
<dbReference type="GO" id="GO:0005975">
    <property type="term" value="P:carbohydrate metabolic process"/>
    <property type="evidence" value="ECO:0007669"/>
    <property type="project" value="InterPro"/>
</dbReference>
<organism evidence="12 13">
    <name type="scientific">Umbelopsis ramanniana AG</name>
    <dbReference type="NCBI Taxonomy" id="1314678"/>
    <lineage>
        <taxon>Eukaryota</taxon>
        <taxon>Fungi</taxon>
        <taxon>Fungi incertae sedis</taxon>
        <taxon>Mucoromycota</taxon>
        <taxon>Mucoromycotina</taxon>
        <taxon>Umbelopsidomycetes</taxon>
        <taxon>Umbelopsidales</taxon>
        <taxon>Umbelopsidaceae</taxon>
        <taxon>Umbelopsis</taxon>
    </lineage>
</organism>
<keyword evidence="7 8" id="KW-0326">Glycosidase</keyword>
<evidence type="ECO:0000256" key="1">
    <source>
        <dbReference type="ARBA" id="ARBA00001412"/>
    </source>
</evidence>
<reference evidence="12" key="1">
    <citation type="submission" date="2021-06" db="EMBL/GenBank/DDBJ databases">
        <authorList>
            <consortium name="DOE Joint Genome Institute"/>
            <person name="Mondo S.J."/>
            <person name="Amses K.R."/>
            <person name="Simmons D.R."/>
            <person name="Longcore J.E."/>
            <person name="Seto K."/>
            <person name="Alves G.H."/>
            <person name="Bonds A.E."/>
            <person name="Quandt C.A."/>
            <person name="Davis W.J."/>
            <person name="Chang Y."/>
            <person name="Letcher P.M."/>
            <person name="Powell M.J."/>
            <person name="Kuo A."/>
            <person name="Labutti K."/>
            <person name="Pangilinan J."/>
            <person name="Andreopoulos W."/>
            <person name="Tritt A."/>
            <person name="Riley R."/>
            <person name="Hundley H."/>
            <person name="Johnson J."/>
            <person name="Lipzen A."/>
            <person name="Barry K."/>
            <person name="Berbee M.L."/>
            <person name="Buchler N.E."/>
            <person name="Grigoriev I.V."/>
            <person name="Spatafora J.W."/>
            <person name="Stajich J.E."/>
            <person name="James T.Y."/>
        </authorList>
    </citation>
    <scope>NUCLEOTIDE SEQUENCE</scope>
    <source>
        <strain evidence="12">AG</strain>
    </source>
</reference>
<dbReference type="SUPFAM" id="SSF51011">
    <property type="entry name" value="Glycosyl hydrolase domain"/>
    <property type="match status" value="1"/>
</dbReference>
<dbReference type="InterPro" id="IPR036833">
    <property type="entry name" value="BetaGal_dom3_sf"/>
</dbReference>
<dbReference type="Pfam" id="PF01301">
    <property type="entry name" value="Glyco_hydro_35"/>
    <property type="match status" value="1"/>
</dbReference>
<dbReference type="InterPro" id="IPR001944">
    <property type="entry name" value="Glycoside_Hdrlase_35"/>
</dbReference>
<evidence type="ECO:0000259" key="11">
    <source>
        <dbReference type="SMART" id="SM01029"/>
    </source>
</evidence>
<dbReference type="EC" id="3.2.1.23" evidence="3 8"/>
<evidence type="ECO:0000256" key="3">
    <source>
        <dbReference type="ARBA" id="ARBA00012756"/>
    </source>
</evidence>
<dbReference type="EMBL" id="MU620925">
    <property type="protein sequence ID" value="KAI8578860.1"/>
    <property type="molecule type" value="Genomic_DNA"/>
</dbReference>
<dbReference type="InterPro" id="IPR017853">
    <property type="entry name" value="GH"/>
</dbReference>
<dbReference type="InterPro" id="IPR037110">
    <property type="entry name" value="Betagal_dom2_sf"/>
</dbReference>
<dbReference type="FunFam" id="3.20.20.80:FF:000040">
    <property type="entry name" value="Beta-galactosidase A"/>
    <property type="match status" value="1"/>
</dbReference>
<feature type="chain" id="PRO_5042234581" description="Beta-galactosidase" evidence="10">
    <location>
        <begin position="23"/>
        <end position="963"/>
    </location>
</feature>
<dbReference type="AlphaFoldDB" id="A0AAD5EAW4"/>
<dbReference type="SMART" id="SM01029">
    <property type="entry name" value="BetaGal_dom2"/>
    <property type="match status" value="1"/>
</dbReference>
<dbReference type="InterPro" id="IPR025972">
    <property type="entry name" value="BetaGal_dom3"/>
</dbReference>
<dbReference type="Pfam" id="PF13364">
    <property type="entry name" value="BetaGal_ABD2"/>
    <property type="match status" value="2"/>
</dbReference>
<dbReference type="InterPro" id="IPR018954">
    <property type="entry name" value="Betagal_dom2"/>
</dbReference>
<protein>
    <recommendedName>
        <fullName evidence="3 8">Beta-galactosidase</fullName>
        <ecNumber evidence="3 8">3.2.1.23</ecNumber>
    </recommendedName>
</protein>
<reference evidence="12" key="2">
    <citation type="journal article" date="2022" name="Proc. Natl. Acad. Sci. U.S.A.">
        <title>Diploid-dominant life cycles characterize the early evolution of Fungi.</title>
        <authorList>
            <person name="Amses K.R."/>
            <person name="Simmons D.R."/>
            <person name="Longcore J.E."/>
            <person name="Mondo S.J."/>
            <person name="Seto K."/>
            <person name="Jeronimo G.H."/>
            <person name="Bonds A.E."/>
            <person name="Quandt C.A."/>
            <person name="Davis W.J."/>
            <person name="Chang Y."/>
            <person name="Federici B.A."/>
            <person name="Kuo A."/>
            <person name="LaButti K."/>
            <person name="Pangilinan J."/>
            <person name="Andreopoulos W."/>
            <person name="Tritt A."/>
            <person name="Riley R."/>
            <person name="Hundley H."/>
            <person name="Johnson J."/>
            <person name="Lipzen A."/>
            <person name="Barry K."/>
            <person name="Lang B.F."/>
            <person name="Cuomo C.A."/>
            <person name="Buchler N.E."/>
            <person name="Grigoriev I.V."/>
            <person name="Spatafora J.W."/>
            <person name="Stajich J.E."/>
            <person name="James T.Y."/>
        </authorList>
    </citation>
    <scope>NUCLEOTIDE SEQUENCE</scope>
    <source>
        <strain evidence="12">AG</strain>
    </source>
</reference>
<accession>A0AAD5EAW4</accession>
<evidence type="ECO:0000256" key="8">
    <source>
        <dbReference type="RuleBase" id="RU000675"/>
    </source>
</evidence>
<comment type="catalytic activity">
    <reaction evidence="1 8">
        <text>Hydrolysis of terminal non-reducing beta-D-galactose residues in beta-D-galactosides.</text>
        <dbReference type="EC" id="3.2.1.23"/>
    </reaction>
</comment>
<dbReference type="Pfam" id="PF10435">
    <property type="entry name" value="BetaGal_dom2"/>
    <property type="match status" value="1"/>
</dbReference>
<evidence type="ECO:0000256" key="9">
    <source>
        <dbReference type="RuleBase" id="RU003679"/>
    </source>
</evidence>
<proteinExistence type="inferred from homology"/>
<evidence type="ECO:0000256" key="4">
    <source>
        <dbReference type="ARBA" id="ARBA00022729"/>
    </source>
</evidence>
<dbReference type="InterPro" id="IPR019801">
    <property type="entry name" value="Glyco_hydro_35_CS"/>
</dbReference>
<evidence type="ECO:0000256" key="2">
    <source>
        <dbReference type="ARBA" id="ARBA00009809"/>
    </source>
</evidence>
<dbReference type="SUPFAM" id="SSF51445">
    <property type="entry name" value="(Trans)glycosidases"/>
    <property type="match status" value="1"/>
</dbReference>
<dbReference type="SUPFAM" id="SSF117100">
    <property type="entry name" value="Beta-galactosidase LacA, domain 3"/>
    <property type="match status" value="1"/>
</dbReference>